<accession>A0A0P8CK40</accession>
<evidence type="ECO:0000313" key="2">
    <source>
        <dbReference type="EMBL" id="KPQ43374.1"/>
    </source>
</evidence>
<dbReference type="GO" id="GO:0008233">
    <property type="term" value="F:peptidase activity"/>
    <property type="evidence" value="ECO:0007669"/>
    <property type="project" value="InterPro"/>
</dbReference>
<comment type="caution">
    <text evidence="2">The sequence shown here is derived from an EMBL/GenBank/DDBJ whole genome shotgun (WGS) entry which is preliminary data.</text>
</comment>
<dbReference type="PATRIC" id="fig|1719120.3.peg.2264"/>
<name>A0A0P8CK40_9EURY</name>
<dbReference type="InterPro" id="IPR026898">
    <property type="entry name" value="PrsW"/>
</dbReference>
<feature type="transmembrane region" description="Helical" evidence="1">
    <location>
        <begin position="30"/>
        <end position="50"/>
    </location>
</feature>
<feature type="transmembrane region" description="Helical" evidence="1">
    <location>
        <begin position="95"/>
        <end position="117"/>
    </location>
</feature>
<dbReference type="Proteomes" id="UP000050360">
    <property type="component" value="Unassembled WGS sequence"/>
</dbReference>
<gene>
    <name evidence="2" type="ORF">MPEBLZ_02067</name>
</gene>
<sequence length="205" mass="23233">MIGDDGAPLNVVKDNKIIIPLHKPGLKEKYFFLFSGIVVSIPITFFVNIFSSHLCFLLPVFYSELCAVGFFAPFIEEFSKVYPLFYRHGETERSIFILGFLVGLGFGLTEFFIYVFGGAPVSIRLPGIFFHAASTSITAYGIATNRAIQFYLLATALHLSYNFFVAFGELFWFIVAYAFLILTYFLSWHLYHKTSERAVGSIQFS</sequence>
<dbReference type="EMBL" id="LKCM01000153">
    <property type="protein sequence ID" value="KPQ43374.1"/>
    <property type="molecule type" value="Genomic_DNA"/>
</dbReference>
<feature type="transmembrane region" description="Helical" evidence="1">
    <location>
        <begin position="173"/>
        <end position="191"/>
    </location>
</feature>
<evidence type="ECO:0000256" key="1">
    <source>
        <dbReference type="SAM" id="Phobius"/>
    </source>
</evidence>
<organism evidence="2 3">
    <name type="scientific">Candidatus Methanoperedens nitratireducens</name>
    <dbReference type="NCBI Taxonomy" id="1392998"/>
    <lineage>
        <taxon>Archaea</taxon>
        <taxon>Methanobacteriati</taxon>
        <taxon>Methanobacteriota</taxon>
        <taxon>Stenosarchaea group</taxon>
        <taxon>Methanomicrobia</taxon>
        <taxon>Methanosarcinales</taxon>
        <taxon>ANME-2 cluster</taxon>
        <taxon>Candidatus Methanoperedentaceae</taxon>
        <taxon>Candidatus Methanoperedens</taxon>
    </lineage>
</organism>
<reference evidence="2 3" key="1">
    <citation type="submission" date="2015-09" db="EMBL/GenBank/DDBJ databases">
        <title>A metagenomics-based metabolic model of nitrate-dependent anaerobic oxidation of methane by Methanoperedens-like archaea.</title>
        <authorList>
            <person name="Arshad A."/>
            <person name="Speth D.R."/>
            <person name="De Graaf R.M."/>
            <person name="Op Den Camp H.J."/>
            <person name="Jetten M.S."/>
            <person name="Welte C.U."/>
        </authorList>
    </citation>
    <scope>NUCLEOTIDE SEQUENCE [LARGE SCALE GENOMIC DNA]</scope>
</reference>
<evidence type="ECO:0008006" key="4">
    <source>
        <dbReference type="Google" id="ProtNLM"/>
    </source>
</evidence>
<keyword evidence="1" id="KW-0812">Transmembrane</keyword>
<dbReference type="AlphaFoldDB" id="A0A0P8CK40"/>
<keyword evidence="1" id="KW-0472">Membrane</keyword>
<keyword evidence="1" id="KW-1133">Transmembrane helix</keyword>
<proteinExistence type="predicted"/>
<protein>
    <recommendedName>
        <fullName evidence="4">Protease prsW family protein</fullName>
    </recommendedName>
</protein>
<dbReference type="Pfam" id="PF13367">
    <property type="entry name" value="PrsW-protease"/>
    <property type="match status" value="1"/>
</dbReference>
<feature type="transmembrane region" description="Helical" evidence="1">
    <location>
        <begin position="56"/>
        <end position="75"/>
    </location>
</feature>
<evidence type="ECO:0000313" key="3">
    <source>
        <dbReference type="Proteomes" id="UP000050360"/>
    </source>
</evidence>
<feature type="transmembrane region" description="Helical" evidence="1">
    <location>
        <begin position="123"/>
        <end position="143"/>
    </location>
</feature>